<proteinExistence type="predicted"/>
<protein>
    <submittedName>
        <fullName evidence="1">Uncharacterized protein</fullName>
    </submittedName>
</protein>
<dbReference type="EMBL" id="CM047948">
    <property type="protein sequence ID" value="KAI9896159.1"/>
    <property type="molecule type" value="Genomic_DNA"/>
</dbReference>
<reference evidence="1" key="1">
    <citation type="submission" date="2022-10" db="EMBL/GenBank/DDBJ databases">
        <title>Complete Genome of Trichothecium roseum strain YXFP-22015, a Plant Pathogen Isolated from Citrus.</title>
        <authorList>
            <person name="Wang Y."/>
            <person name="Zhu L."/>
        </authorList>
    </citation>
    <scope>NUCLEOTIDE SEQUENCE</scope>
    <source>
        <strain evidence="1">YXFP-22015</strain>
    </source>
</reference>
<gene>
    <name evidence="1" type="ORF">N3K66_008331</name>
</gene>
<organism evidence="1 2">
    <name type="scientific">Trichothecium roseum</name>
    <dbReference type="NCBI Taxonomy" id="47278"/>
    <lineage>
        <taxon>Eukaryota</taxon>
        <taxon>Fungi</taxon>
        <taxon>Dikarya</taxon>
        <taxon>Ascomycota</taxon>
        <taxon>Pezizomycotina</taxon>
        <taxon>Sordariomycetes</taxon>
        <taxon>Hypocreomycetidae</taxon>
        <taxon>Hypocreales</taxon>
        <taxon>Hypocreales incertae sedis</taxon>
        <taxon>Trichothecium</taxon>
    </lineage>
</organism>
<dbReference type="Proteomes" id="UP001163324">
    <property type="component" value="Chromosome 9"/>
</dbReference>
<name>A0ACC0URL8_9HYPO</name>
<sequence>MANPSSGDIDSPDPMELSSNIGTWVAAGLAIIALVGVVGPLLALRASASDKNRAMNAVRDQQQKYVSRGFRLTRGLRIFRTVRVPNLSPGYITNESDTAPLVPSLRAALGRWVLKPRDYLPWNSGWAKFSELIEAYEVRDGSSNGLVDLCVPRTGGSLEIVNSRTALVVNKHWVLLLGLLGRYGERADKGILKNRGIRRDLMEERASIRRFDFPTKEQERPESELRSLVYKKDKYRLSNSEWRGSSGTRDSDTSYDSEPGSMKMVLTVRRSAYGAITLEETPQLTIHGITGKMQELGRHKGSWSYLTSISFIPHTAREIFGAGIMERRDNSSLQVLFWLAHGFLPCGRTPGGRQRVISLESPPPQFDGLTHPTHAASDWPTYSLRESEDIPISMARAMQCMGIPEPEVLQFLPVDAAINEKRIREAINSTSVGNDARVVDLRYPPITDEDDGSNSSRRFNGLKVQGAWVYYYRPSQEHFCAFQRDDLERVLRLILTLNWDDWGFLVWKDRFWTSILKDSMRMLRTQLNNSTFIRMSGLESHARVFRWRHRQIYHAQKHIDHIGLDKFLTGYFEKLEILPLRLALGTLYILDSSFRKLTERVYTRLCNNDERGNETEVDQIKQQVLELERKLAEVEASYWDAIEFHNAEVRPQPSFAPPAKESNEQRQDRAMYTRAPTTDIDIETLEKFGIDYEFELSYMKSMLLRRLMPEWEEGILRDYSKVSRQLAEANKRLKEQLIGVLEYEYKTKRLRWYHDKSTLTESISWQLRGRDLVMTNGSKPTRIEEEDIVMIGLWAANRAAMWIGAQDSSPLLKFIEDLDTYIYVL</sequence>
<accession>A0ACC0URL8</accession>
<evidence type="ECO:0000313" key="1">
    <source>
        <dbReference type="EMBL" id="KAI9896159.1"/>
    </source>
</evidence>
<keyword evidence="2" id="KW-1185">Reference proteome</keyword>
<comment type="caution">
    <text evidence="1">The sequence shown here is derived from an EMBL/GenBank/DDBJ whole genome shotgun (WGS) entry which is preliminary data.</text>
</comment>
<evidence type="ECO:0000313" key="2">
    <source>
        <dbReference type="Proteomes" id="UP001163324"/>
    </source>
</evidence>